<reference evidence="1" key="1">
    <citation type="submission" date="2023-07" db="EMBL/GenBank/DDBJ databases">
        <authorList>
            <consortium name="AG Swart"/>
            <person name="Singh M."/>
            <person name="Singh A."/>
            <person name="Seah K."/>
            <person name="Emmerich C."/>
        </authorList>
    </citation>
    <scope>NUCLEOTIDE SEQUENCE</scope>
    <source>
        <strain evidence="1">DP1</strain>
    </source>
</reference>
<evidence type="ECO:0000313" key="2">
    <source>
        <dbReference type="Proteomes" id="UP001295684"/>
    </source>
</evidence>
<dbReference type="Proteomes" id="UP001295684">
    <property type="component" value="Unassembled WGS sequence"/>
</dbReference>
<comment type="caution">
    <text evidence="1">The sequence shown here is derived from an EMBL/GenBank/DDBJ whole genome shotgun (WGS) entry which is preliminary data.</text>
</comment>
<sequence length="268" mass="30716">MSIRATCTVQNCRNKAKHYLAETHQYICDDHTPKEFIDNGNNRITGSKEAQFKCQEAINFLLNVKRCCKDELAGFEEELETGLNSLKFFYLSIYTAIRSSQHFSYQPIWDKANQVLEKFKVFCNLDLTENFMQTDDCANSDYFEFMSNVKSIYNYELIRDWQGLDLPGLSSKKPAALRGPKNYIRVSEHIIKNGNSECEDKSLHEESKTLEAQNCQFSTTSLSSIASEGSEPGLSEDGDISYLINNHPRGARHMEEDKSSDCIYMRVN</sequence>
<dbReference type="EMBL" id="CAMPGE010002410">
    <property type="protein sequence ID" value="CAI2361212.1"/>
    <property type="molecule type" value="Genomic_DNA"/>
</dbReference>
<accession>A0AAD1U2T8</accession>
<proteinExistence type="predicted"/>
<evidence type="ECO:0000313" key="1">
    <source>
        <dbReference type="EMBL" id="CAI2361212.1"/>
    </source>
</evidence>
<organism evidence="1 2">
    <name type="scientific">Euplotes crassus</name>
    <dbReference type="NCBI Taxonomy" id="5936"/>
    <lineage>
        <taxon>Eukaryota</taxon>
        <taxon>Sar</taxon>
        <taxon>Alveolata</taxon>
        <taxon>Ciliophora</taxon>
        <taxon>Intramacronucleata</taxon>
        <taxon>Spirotrichea</taxon>
        <taxon>Hypotrichia</taxon>
        <taxon>Euplotida</taxon>
        <taxon>Euplotidae</taxon>
        <taxon>Moneuplotes</taxon>
    </lineage>
</organism>
<gene>
    <name evidence="1" type="ORF">ECRASSUSDP1_LOCUS2522</name>
</gene>
<protein>
    <submittedName>
        <fullName evidence="1">Uncharacterized protein</fullName>
    </submittedName>
</protein>
<dbReference type="AlphaFoldDB" id="A0AAD1U2T8"/>
<name>A0AAD1U2T8_EUPCR</name>
<keyword evidence="2" id="KW-1185">Reference proteome</keyword>